<dbReference type="GO" id="GO:0009303">
    <property type="term" value="P:rRNA transcription"/>
    <property type="evidence" value="ECO:0007669"/>
    <property type="project" value="TreeGrafter"/>
</dbReference>
<dbReference type="PANTHER" id="PTHR38447:SF1">
    <property type="entry name" value="RNA POLYMERASE-BINDING TRANSCRIPTION FACTOR CARD"/>
    <property type="match status" value="1"/>
</dbReference>
<organism evidence="2 3">
    <name type="scientific">Lientehia hominis</name>
    <dbReference type="NCBI Taxonomy" id="2897778"/>
    <lineage>
        <taxon>Bacteria</taxon>
        <taxon>Bacillati</taxon>
        <taxon>Bacillota</taxon>
        <taxon>Clostridia</taxon>
        <taxon>Lachnospirales</taxon>
        <taxon>Lachnospiraceae</taxon>
        <taxon>Lientehia</taxon>
    </lineage>
</organism>
<dbReference type="RefSeq" id="WP_231062513.1">
    <property type="nucleotide sequence ID" value="NZ_JAJNOR010000004.1"/>
</dbReference>
<feature type="domain" description="CarD-like/TRCF RNAP-interacting" evidence="1">
    <location>
        <begin position="1"/>
        <end position="111"/>
    </location>
</feature>
<dbReference type="Gene3D" id="1.20.58.1290">
    <property type="entry name" value="CarD-like, C-terminal domain"/>
    <property type="match status" value="1"/>
</dbReference>
<dbReference type="SMART" id="SM01058">
    <property type="entry name" value="CarD_TRCF"/>
    <property type="match status" value="1"/>
</dbReference>
<dbReference type="AlphaFoldDB" id="A0AAP2RIU4"/>
<keyword evidence="3" id="KW-1185">Reference proteome</keyword>
<accession>A0AAP2RIU4</accession>
<dbReference type="PANTHER" id="PTHR38447">
    <property type="entry name" value="TRANSCRIPTION FACTOR YDEB-RELATED"/>
    <property type="match status" value="1"/>
</dbReference>
<dbReference type="InterPro" id="IPR052531">
    <property type="entry name" value="CarD-like_regulator"/>
</dbReference>
<proteinExistence type="predicted"/>
<evidence type="ECO:0000313" key="3">
    <source>
        <dbReference type="Proteomes" id="UP001299265"/>
    </source>
</evidence>
<sequence>MFQVGEYIVCDHNGVCKVLGIAEMPELKKDILYYQLEPVYSKGSRIFVPVDSDKLVLRRVSSEEEVEALLDEIPSIETMWISNEKKREEEYREVARRYECREWVKIIKTIYLRKKSRRLEGKKITYIDEKYMKLAEDNLYGEISIPLHLTPDKVEKFIRERINKAAVSVIEE</sequence>
<dbReference type="InterPro" id="IPR036101">
    <property type="entry name" value="CarD-like/TRCF_RID_sf"/>
</dbReference>
<dbReference type="InterPro" id="IPR042215">
    <property type="entry name" value="CarD-like_C"/>
</dbReference>
<dbReference type="InterPro" id="IPR003711">
    <property type="entry name" value="CarD-like/TRCF_RID"/>
</dbReference>
<evidence type="ECO:0000313" key="2">
    <source>
        <dbReference type="EMBL" id="MCD2492631.1"/>
    </source>
</evidence>
<dbReference type="EMBL" id="JAJNOR010000004">
    <property type="protein sequence ID" value="MCD2492631.1"/>
    <property type="molecule type" value="Genomic_DNA"/>
</dbReference>
<name>A0AAP2RIU4_9FIRM</name>
<comment type="caution">
    <text evidence="2">The sequence shown here is derived from an EMBL/GenBank/DDBJ whole genome shotgun (WGS) entry which is preliminary data.</text>
</comment>
<evidence type="ECO:0000259" key="1">
    <source>
        <dbReference type="SMART" id="SM01058"/>
    </source>
</evidence>
<dbReference type="Pfam" id="PF02559">
    <property type="entry name" value="CarD_TRCF_RID"/>
    <property type="match status" value="1"/>
</dbReference>
<reference evidence="2 3" key="1">
    <citation type="submission" date="2021-11" db="EMBL/GenBank/DDBJ databases">
        <title>Lacrimispora sp. nov. NSJ-141 isolated from human feces.</title>
        <authorList>
            <person name="Abdugheni R."/>
        </authorList>
    </citation>
    <scope>NUCLEOTIDE SEQUENCE [LARGE SCALE GENOMIC DNA]</scope>
    <source>
        <strain evidence="2 3">NSJ-141</strain>
    </source>
</reference>
<dbReference type="Proteomes" id="UP001299265">
    <property type="component" value="Unassembled WGS sequence"/>
</dbReference>
<dbReference type="SUPFAM" id="SSF141259">
    <property type="entry name" value="CarD-like"/>
    <property type="match status" value="1"/>
</dbReference>
<dbReference type="Gene3D" id="2.40.10.170">
    <property type="match status" value="1"/>
</dbReference>
<protein>
    <submittedName>
        <fullName evidence="2">CarD family transcriptional regulator</fullName>
    </submittedName>
</protein>
<gene>
    <name evidence="2" type="ORF">LQE92_08320</name>
</gene>